<dbReference type="SUPFAM" id="SSF55729">
    <property type="entry name" value="Acyl-CoA N-acyltransferases (Nat)"/>
    <property type="match status" value="1"/>
</dbReference>
<keyword evidence="2" id="KW-0808">Transferase</keyword>
<dbReference type="Pfam" id="PF00583">
    <property type="entry name" value="Acetyltransf_1"/>
    <property type="match status" value="1"/>
</dbReference>
<dbReference type="AlphaFoldDB" id="A0A0R1YRT7"/>
<protein>
    <submittedName>
        <fullName evidence="2">Acetyltransferase, GNAT family</fullName>
    </submittedName>
</protein>
<reference evidence="2 3" key="1">
    <citation type="journal article" date="2015" name="Genome Announc.">
        <title>Expanding the biotechnology potential of lactobacilli through comparative genomics of 213 strains and associated genera.</title>
        <authorList>
            <person name="Sun Z."/>
            <person name="Harris H.M."/>
            <person name="McCann A."/>
            <person name="Guo C."/>
            <person name="Argimon S."/>
            <person name="Zhang W."/>
            <person name="Yang X."/>
            <person name="Jeffery I.B."/>
            <person name="Cooney J.C."/>
            <person name="Kagawa T.F."/>
            <person name="Liu W."/>
            <person name="Song Y."/>
            <person name="Salvetti E."/>
            <person name="Wrobel A."/>
            <person name="Rasinkangas P."/>
            <person name="Parkhill J."/>
            <person name="Rea M.C."/>
            <person name="O'Sullivan O."/>
            <person name="Ritari J."/>
            <person name="Douillard F.P."/>
            <person name="Paul Ross R."/>
            <person name="Yang R."/>
            <person name="Briner A.E."/>
            <person name="Felis G.E."/>
            <person name="de Vos W.M."/>
            <person name="Barrangou R."/>
            <person name="Klaenhammer T.R."/>
            <person name="Caufield P.W."/>
            <person name="Cui Y."/>
            <person name="Zhang H."/>
            <person name="O'Toole P.W."/>
        </authorList>
    </citation>
    <scope>NUCLEOTIDE SEQUENCE [LARGE SCALE GENOMIC DNA]</scope>
    <source>
        <strain evidence="2 3">DSM 18390</strain>
    </source>
</reference>
<dbReference type="PATRIC" id="fig|1423786.4.peg.2552"/>
<evidence type="ECO:0000313" key="2">
    <source>
        <dbReference type="EMBL" id="KRM45111.1"/>
    </source>
</evidence>
<name>A0A0R1YRT7_9LACO</name>
<dbReference type="Proteomes" id="UP000051010">
    <property type="component" value="Unassembled WGS sequence"/>
</dbReference>
<gene>
    <name evidence="2" type="ORF">FD47_GL002434</name>
</gene>
<organism evidence="2 3">
    <name type="scientific">Lentilactobacillus parafarraginis DSM 18390 = JCM 14109</name>
    <dbReference type="NCBI Taxonomy" id="1423786"/>
    <lineage>
        <taxon>Bacteria</taxon>
        <taxon>Bacillati</taxon>
        <taxon>Bacillota</taxon>
        <taxon>Bacilli</taxon>
        <taxon>Lactobacillales</taxon>
        <taxon>Lactobacillaceae</taxon>
        <taxon>Lentilactobacillus</taxon>
    </lineage>
</organism>
<accession>A0A0R1YRT7</accession>
<sequence>MAQSPISLRIKPNNLAKVVDLMAAIYIRKAVTEDFDKINAIISQAKKLLKADGSPQWQDGHPDAQTIKDDIAKQVMWVLIVDGQVAGNAALILSPEPTYATIEAGEWADTTSDYYTIHRIALSSQFRGQHLTDFFMSNLISMGIQAGVFNFRLDTHRLNKRVQHIAEKNGFVQRGIIHVEDAIDDRRLAYELNLPRLSEK</sequence>
<dbReference type="InterPro" id="IPR000182">
    <property type="entry name" value="GNAT_dom"/>
</dbReference>
<dbReference type="GO" id="GO:0016747">
    <property type="term" value="F:acyltransferase activity, transferring groups other than amino-acyl groups"/>
    <property type="evidence" value="ECO:0007669"/>
    <property type="project" value="InterPro"/>
</dbReference>
<evidence type="ECO:0000313" key="3">
    <source>
        <dbReference type="Proteomes" id="UP000051010"/>
    </source>
</evidence>
<dbReference type="Gene3D" id="3.40.630.30">
    <property type="match status" value="1"/>
</dbReference>
<proteinExistence type="predicted"/>
<feature type="domain" description="N-acetyltransferase" evidence="1">
    <location>
        <begin position="25"/>
        <end position="195"/>
    </location>
</feature>
<comment type="caution">
    <text evidence="2">The sequence shown here is derived from an EMBL/GenBank/DDBJ whole genome shotgun (WGS) entry which is preliminary data.</text>
</comment>
<evidence type="ECO:0000259" key="1">
    <source>
        <dbReference type="PROSITE" id="PS51186"/>
    </source>
</evidence>
<dbReference type="PROSITE" id="PS51186">
    <property type="entry name" value="GNAT"/>
    <property type="match status" value="1"/>
</dbReference>
<dbReference type="EMBL" id="AZFZ01000006">
    <property type="protein sequence ID" value="KRM45111.1"/>
    <property type="molecule type" value="Genomic_DNA"/>
</dbReference>
<dbReference type="InterPro" id="IPR016181">
    <property type="entry name" value="Acyl_CoA_acyltransferase"/>
</dbReference>